<dbReference type="PRINTS" id="PR00095">
    <property type="entry name" value="ANTSNTHASEI"/>
</dbReference>
<dbReference type="Proteomes" id="UP000885792">
    <property type="component" value="Unassembled WGS sequence"/>
</dbReference>
<keyword evidence="8 15" id="KW-0479">Metal-binding</keyword>
<keyword evidence="10 15" id="KW-0460">Magnesium</keyword>
<comment type="cofactor">
    <cofactor evidence="1 15">
        <name>Mg(2+)</name>
        <dbReference type="ChEBI" id="CHEBI:18420"/>
    </cofactor>
</comment>
<evidence type="ECO:0000256" key="6">
    <source>
        <dbReference type="ARBA" id="ARBA00020653"/>
    </source>
</evidence>
<dbReference type="InterPro" id="IPR015890">
    <property type="entry name" value="Chorismate_C"/>
</dbReference>
<dbReference type="EMBL" id="DRNB01000265">
    <property type="protein sequence ID" value="HHJ64687.1"/>
    <property type="molecule type" value="Genomic_DNA"/>
</dbReference>
<evidence type="ECO:0000256" key="15">
    <source>
        <dbReference type="RuleBase" id="RU364045"/>
    </source>
</evidence>
<keyword evidence="9 15" id="KW-0822">Tryptophan biosynthesis</keyword>
<dbReference type="PANTHER" id="PTHR11236:SF48">
    <property type="entry name" value="ISOCHORISMATE SYNTHASE MENF"/>
    <property type="match status" value="1"/>
</dbReference>
<comment type="subunit">
    <text evidence="4 15">Heterotetramer consisting of two non-identical subunits: a beta subunit (TrpG) and a large alpha subunit (TrpE).</text>
</comment>
<evidence type="ECO:0000313" key="18">
    <source>
        <dbReference type="EMBL" id="HHJ64687.1"/>
    </source>
</evidence>
<keyword evidence="7 15" id="KW-0028">Amino-acid biosynthesis</keyword>
<comment type="catalytic activity">
    <reaction evidence="14 15">
        <text>chorismate + L-glutamine = anthranilate + pyruvate + L-glutamate + H(+)</text>
        <dbReference type="Rhea" id="RHEA:21732"/>
        <dbReference type="ChEBI" id="CHEBI:15361"/>
        <dbReference type="ChEBI" id="CHEBI:15378"/>
        <dbReference type="ChEBI" id="CHEBI:16567"/>
        <dbReference type="ChEBI" id="CHEBI:29748"/>
        <dbReference type="ChEBI" id="CHEBI:29985"/>
        <dbReference type="ChEBI" id="CHEBI:58359"/>
        <dbReference type="EC" id="4.1.3.27"/>
    </reaction>
</comment>
<dbReference type="GO" id="GO:0046872">
    <property type="term" value="F:metal ion binding"/>
    <property type="evidence" value="ECO:0007669"/>
    <property type="project" value="UniProtKB-KW"/>
</dbReference>
<evidence type="ECO:0000256" key="3">
    <source>
        <dbReference type="ARBA" id="ARBA00009562"/>
    </source>
</evidence>
<comment type="similarity">
    <text evidence="3 15">Belongs to the anthranilate synthase component I family.</text>
</comment>
<name>A0A7C5L7K4_AQUAO</name>
<feature type="domain" description="Anthranilate synthase component I N-terminal" evidence="17">
    <location>
        <begin position="29"/>
        <end position="168"/>
    </location>
</feature>
<dbReference type="EC" id="4.1.3.27" evidence="5 15"/>
<sequence length="495" mass="56232">MRLNLTREEAEKLSEEFNVIPLYTEILGDVETPLSTFLKLRRSDSFNFLLESAEGGEKWGRFSFIITGSSFYIRTKGRYGELYNRGRVRFFESDDPAGAVEEIIRQYKPYEDPSLPRFWGGLVGYVAYDVVKFYEPVEDKNPDPVGTYDLYMVLTDRVVIHDNLTGKIKVVCPLLTERGVEAEYERVREKIEETVVSLTGGTAPHLSLRERDPLLSLWESNFSREEFLKAVERAKEYISQGDVIQVVLSQRFRRTFGGEPENIYRVLRYLNPSPYMYYLDFGELKVIGSSPEVLVRVEGGRIETRPIAGTRPRGRTAEEDLRLEEDLLSDEKERAEHLMLVDLARNDIGRVAQRGSVRVEDFMRVERYSHVMHIVSDVTGTLREGLSALDVLRSLFPAGTVSGAPKVRAMQIIEELEPEKRGIYAGSVGYVSFQGNMDMAIAIRTAVLRDREVFVQAGAGIVADSVPQREWEETLNKAKALMKAVDTAESVHVEG</sequence>
<dbReference type="InterPro" id="IPR019999">
    <property type="entry name" value="Anth_synth_I-like"/>
</dbReference>
<evidence type="ECO:0000256" key="2">
    <source>
        <dbReference type="ARBA" id="ARBA00004873"/>
    </source>
</evidence>
<dbReference type="SUPFAM" id="SSF56322">
    <property type="entry name" value="ADC synthase"/>
    <property type="match status" value="1"/>
</dbReference>
<dbReference type="Pfam" id="PF04715">
    <property type="entry name" value="Anth_synt_I_N"/>
    <property type="match status" value="1"/>
</dbReference>
<dbReference type="GO" id="GO:0000162">
    <property type="term" value="P:L-tryptophan biosynthetic process"/>
    <property type="evidence" value="ECO:0007669"/>
    <property type="project" value="UniProtKB-UniPathway"/>
</dbReference>
<dbReference type="NCBIfam" id="TIGR00564">
    <property type="entry name" value="trpE_most"/>
    <property type="match status" value="1"/>
</dbReference>
<dbReference type="InterPro" id="IPR006805">
    <property type="entry name" value="Anth_synth_I_N"/>
</dbReference>
<organism evidence="18">
    <name type="scientific">Aquifex aeolicus</name>
    <dbReference type="NCBI Taxonomy" id="63363"/>
    <lineage>
        <taxon>Bacteria</taxon>
        <taxon>Pseudomonadati</taxon>
        <taxon>Aquificota</taxon>
        <taxon>Aquificia</taxon>
        <taxon>Aquificales</taxon>
        <taxon>Aquificaceae</taxon>
        <taxon>Aquifex</taxon>
    </lineage>
</organism>
<dbReference type="InterPro" id="IPR005801">
    <property type="entry name" value="ADC_synthase"/>
</dbReference>
<dbReference type="InterPro" id="IPR005256">
    <property type="entry name" value="Anth_synth_I_PabB"/>
</dbReference>
<keyword evidence="11 15" id="KW-0057">Aromatic amino acid biosynthesis</keyword>
<evidence type="ECO:0000256" key="1">
    <source>
        <dbReference type="ARBA" id="ARBA00001946"/>
    </source>
</evidence>
<evidence type="ECO:0000256" key="11">
    <source>
        <dbReference type="ARBA" id="ARBA00023141"/>
    </source>
</evidence>
<protein>
    <recommendedName>
        <fullName evidence="6 15">Anthranilate synthase component 1</fullName>
        <ecNumber evidence="5 15">4.1.3.27</ecNumber>
    </recommendedName>
</protein>
<accession>A0A7C5L7K4</accession>
<keyword evidence="12 15" id="KW-0456">Lyase</keyword>
<evidence type="ECO:0000256" key="8">
    <source>
        <dbReference type="ARBA" id="ARBA00022723"/>
    </source>
</evidence>
<evidence type="ECO:0000256" key="13">
    <source>
        <dbReference type="ARBA" id="ARBA00025634"/>
    </source>
</evidence>
<evidence type="ECO:0000259" key="16">
    <source>
        <dbReference type="Pfam" id="PF00425"/>
    </source>
</evidence>
<dbReference type="GO" id="GO:0004049">
    <property type="term" value="F:anthranilate synthase activity"/>
    <property type="evidence" value="ECO:0007669"/>
    <property type="project" value="UniProtKB-EC"/>
</dbReference>
<dbReference type="Pfam" id="PF00425">
    <property type="entry name" value="Chorismate_bind"/>
    <property type="match status" value="1"/>
</dbReference>
<evidence type="ECO:0000256" key="14">
    <source>
        <dbReference type="ARBA" id="ARBA00047683"/>
    </source>
</evidence>
<comment type="pathway">
    <text evidence="2 15">Amino-acid biosynthesis; L-tryptophan biosynthesis; L-tryptophan from chorismate: step 1/5.</text>
</comment>
<comment type="function">
    <text evidence="13 15">Part of a heterotetrameric complex that catalyzes the two-step biosynthesis of anthranilate, an intermediate in the biosynthesis of L-tryptophan. In the first step, the glutamine-binding beta subunit (TrpG) of anthranilate synthase (AS) provides the glutamine amidotransferase activity which generates ammonia as a substrate that, along with chorismate, is used in the second step, catalyzed by the large alpha subunit of AS (TrpE) to produce anthranilate. In the absence of TrpG, TrpE can synthesize anthranilate directly from chorismate and high concentrations of ammonia.</text>
</comment>
<reference evidence="18" key="1">
    <citation type="journal article" date="2020" name="mSystems">
        <title>Genome- and Community-Level Interaction Insights into Carbon Utilization and Element Cycling Functions of Hydrothermarchaeota in Hydrothermal Sediment.</title>
        <authorList>
            <person name="Zhou Z."/>
            <person name="Liu Y."/>
            <person name="Xu W."/>
            <person name="Pan J."/>
            <person name="Luo Z.H."/>
            <person name="Li M."/>
        </authorList>
    </citation>
    <scope>NUCLEOTIDE SEQUENCE [LARGE SCALE GENOMIC DNA]</scope>
    <source>
        <strain evidence="18">HyVt-501</strain>
    </source>
</reference>
<dbReference type="Gene3D" id="3.60.120.10">
    <property type="entry name" value="Anthranilate synthase"/>
    <property type="match status" value="1"/>
</dbReference>
<comment type="caution">
    <text evidence="18">The sequence shown here is derived from an EMBL/GenBank/DDBJ whole genome shotgun (WGS) entry which is preliminary data.</text>
</comment>
<proteinExistence type="inferred from homology"/>
<gene>
    <name evidence="15 18" type="primary">trpE</name>
    <name evidence="18" type="ORF">ENJ61_07250</name>
</gene>
<evidence type="ECO:0000256" key="10">
    <source>
        <dbReference type="ARBA" id="ARBA00022842"/>
    </source>
</evidence>
<evidence type="ECO:0000256" key="5">
    <source>
        <dbReference type="ARBA" id="ARBA00012266"/>
    </source>
</evidence>
<evidence type="ECO:0000256" key="7">
    <source>
        <dbReference type="ARBA" id="ARBA00022605"/>
    </source>
</evidence>
<evidence type="ECO:0000256" key="4">
    <source>
        <dbReference type="ARBA" id="ARBA00011575"/>
    </source>
</evidence>
<evidence type="ECO:0000256" key="12">
    <source>
        <dbReference type="ARBA" id="ARBA00023239"/>
    </source>
</evidence>
<evidence type="ECO:0000256" key="9">
    <source>
        <dbReference type="ARBA" id="ARBA00022822"/>
    </source>
</evidence>
<feature type="domain" description="Chorismate-utilising enzyme C-terminal" evidence="16">
    <location>
        <begin position="224"/>
        <end position="477"/>
    </location>
</feature>
<dbReference type="PANTHER" id="PTHR11236">
    <property type="entry name" value="AMINOBENZOATE/ANTHRANILATE SYNTHASE"/>
    <property type="match status" value="1"/>
</dbReference>
<dbReference type="UniPathway" id="UPA00035">
    <property type="reaction ID" value="UER00040"/>
</dbReference>
<evidence type="ECO:0000259" key="17">
    <source>
        <dbReference type="Pfam" id="PF04715"/>
    </source>
</evidence>
<dbReference type="AlphaFoldDB" id="A0A7C5L7K4"/>